<dbReference type="CDD" id="cd02440">
    <property type="entry name" value="AdoMet_MTases"/>
    <property type="match status" value="1"/>
</dbReference>
<sequence length="247" mass="28553">MSFYNTLSKYYDVVFKQEEKTTEFLLESLQKGDKVLDVACGTGIYSISLSKKGANVIGVDLDSTMIEKAKAKAKRGNFNIEFLQENMIDLKERFGEESFNIIFCIGNSIVHLECKEQIETVIKDYYEMLKEDGTLIIQIINYDRIIEHGITELPLIDRKEEGVKFIRKYEYSPSKEEIYFKTKIIVNENGSRETIEEDNVITLIPLLKDEMYNMFVKAGFKKIDIFGGFNKASYNLNSYALVVRARK</sequence>
<keyword evidence="5" id="KW-1185">Reference proteome</keyword>
<proteinExistence type="predicted"/>
<evidence type="ECO:0000259" key="3">
    <source>
        <dbReference type="Pfam" id="PF13649"/>
    </source>
</evidence>
<dbReference type="EMBL" id="BOPZ01000001">
    <property type="protein sequence ID" value="GIM27546.1"/>
    <property type="molecule type" value="Genomic_DNA"/>
</dbReference>
<dbReference type="GO" id="GO:0008168">
    <property type="term" value="F:methyltransferase activity"/>
    <property type="evidence" value="ECO:0007669"/>
    <property type="project" value="UniProtKB-KW"/>
</dbReference>
<dbReference type="PANTHER" id="PTHR43861:SF1">
    <property type="entry name" value="TRANS-ACONITATE 2-METHYLTRANSFERASE"/>
    <property type="match status" value="1"/>
</dbReference>
<dbReference type="InterPro" id="IPR029063">
    <property type="entry name" value="SAM-dependent_MTases_sf"/>
</dbReference>
<dbReference type="PANTHER" id="PTHR43861">
    <property type="entry name" value="TRANS-ACONITATE 2-METHYLTRANSFERASE-RELATED"/>
    <property type="match status" value="1"/>
</dbReference>
<dbReference type="RefSeq" id="WP_212902302.1">
    <property type="nucleotide sequence ID" value="NZ_BOPZ01000001.1"/>
</dbReference>
<keyword evidence="1 4" id="KW-0489">Methyltransferase</keyword>
<dbReference type="Pfam" id="PF13649">
    <property type="entry name" value="Methyltransf_25"/>
    <property type="match status" value="1"/>
</dbReference>
<reference evidence="4" key="1">
    <citation type="submission" date="2021-03" db="EMBL/GenBank/DDBJ databases">
        <title>Taxonomic study of Clostridium polyendosporum from meadow-gley soil under rice.</title>
        <authorList>
            <person name="Kobayashi H."/>
            <person name="Tanizawa Y."/>
            <person name="Yagura M."/>
        </authorList>
    </citation>
    <scope>NUCLEOTIDE SEQUENCE</scope>
    <source>
        <strain evidence="4">JCM 30710</strain>
    </source>
</reference>
<organism evidence="4 5">
    <name type="scientific">Clostridium polyendosporum</name>
    <dbReference type="NCBI Taxonomy" id="69208"/>
    <lineage>
        <taxon>Bacteria</taxon>
        <taxon>Bacillati</taxon>
        <taxon>Bacillota</taxon>
        <taxon>Clostridia</taxon>
        <taxon>Eubacteriales</taxon>
        <taxon>Clostridiaceae</taxon>
        <taxon>Clostridium</taxon>
    </lineage>
</organism>
<evidence type="ECO:0000256" key="2">
    <source>
        <dbReference type="ARBA" id="ARBA00022679"/>
    </source>
</evidence>
<evidence type="ECO:0000256" key="1">
    <source>
        <dbReference type="ARBA" id="ARBA00022603"/>
    </source>
</evidence>
<dbReference type="Gene3D" id="2.20.25.110">
    <property type="entry name" value="S-adenosyl-L-methionine-dependent methyltransferases"/>
    <property type="match status" value="1"/>
</dbReference>
<accession>A0A919RW87</accession>
<gene>
    <name evidence="4" type="ORF">CPJCM30710_02120</name>
</gene>
<dbReference type="GO" id="GO:0032259">
    <property type="term" value="P:methylation"/>
    <property type="evidence" value="ECO:0007669"/>
    <property type="project" value="UniProtKB-KW"/>
</dbReference>
<dbReference type="SUPFAM" id="SSF53335">
    <property type="entry name" value="S-adenosyl-L-methionine-dependent methyltransferases"/>
    <property type="match status" value="1"/>
</dbReference>
<protein>
    <submittedName>
        <fullName evidence="4">SAM-dependent methyltransferase</fullName>
    </submittedName>
</protein>
<evidence type="ECO:0000313" key="5">
    <source>
        <dbReference type="Proteomes" id="UP000679179"/>
    </source>
</evidence>
<evidence type="ECO:0000313" key="4">
    <source>
        <dbReference type="EMBL" id="GIM27546.1"/>
    </source>
</evidence>
<dbReference type="InterPro" id="IPR041698">
    <property type="entry name" value="Methyltransf_25"/>
</dbReference>
<keyword evidence="2" id="KW-0808">Transferase</keyword>
<comment type="caution">
    <text evidence="4">The sequence shown here is derived from an EMBL/GenBank/DDBJ whole genome shotgun (WGS) entry which is preliminary data.</text>
</comment>
<name>A0A919RW87_9CLOT</name>
<feature type="domain" description="Methyltransferase" evidence="3">
    <location>
        <begin position="35"/>
        <end position="133"/>
    </location>
</feature>
<dbReference type="Proteomes" id="UP000679179">
    <property type="component" value="Unassembled WGS sequence"/>
</dbReference>
<dbReference type="Gene3D" id="3.40.50.150">
    <property type="entry name" value="Vaccinia Virus protein VP39"/>
    <property type="match status" value="1"/>
</dbReference>
<dbReference type="AlphaFoldDB" id="A0A919RW87"/>